<reference evidence="3" key="1">
    <citation type="submission" date="2016-08" db="EMBL/GenBank/DDBJ databases">
        <authorList>
            <person name="Varghese N."/>
            <person name="Submissions Spin"/>
        </authorList>
    </citation>
    <scope>NUCLEOTIDE SEQUENCE [LARGE SCALE GENOMIC DNA]</scope>
    <source>
        <strain evidence="3">HAMBI 2971</strain>
    </source>
</reference>
<gene>
    <name evidence="2" type="ORF">GA0061102_104210</name>
</gene>
<keyword evidence="3" id="KW-1185">Reference proteome</keyword>
<dbReference type="Proteomes" id="UP000199435">
    <property type="component" value="Unassembled WGS sequence"/>
</dbReference>
<dbReference type="RefSeq" id="WP_092854542.1">
    <property type="nucleotide sequence ID" value="NZ_FMAH01000042.1"/>
</dbReference>
<dbReference type="InterPro" id="IPR029058">
    <property type="entry name" value="AB_hydrolase_fold"/>
</dbReference>
<evidence type="ECO:0000313" key="2">
    <source>
        <dbReference type="EMBL" id="SCB43937.1"/>
    </source>
</evidence>
<sequence length="264" mass="28431">MSQTLQRSKTPSGSAYVDRGSGGEVLVLIHGVGMRIEAWRPQIEQLSIRHRIIAVDLPGHGSSAPLMGKPDLSDFVTWFGAVIDELELGVVNVVGHSMGALIATGMAATAPERLHRIALLNGVYKRTIEARQAVEARANEIVTGAFDREAPLGRWFAPNETNSDAYRLVRELLQQVDAGGYAAAYRAFATGDTLYCDCWPAVASPALFLTGDGDPNSTPEMAKDMAKAARNGRAVVIKGHRHMVNLTAPEEVTAALANWLTWTA</sequence>
<dbReference type="InterPro" id="IPR050266">
    <property type="entry name" value="AB_hydrolase_sf"/>
</dbReference>
<organism evidence="2 3">
    <name type="scientific">Rhizobium miluonense</name>
    <dbReference type="NCBI Taxonomy" id="411945"/>
    <lineage>
        <taxon>Bacteria</taxon>
        <taxon>Pseudomonadati</taxon>
        <taxon>Pseudomonadota</taxon>
        <taxon>Alphaproteobacteria</taxon>
        <taxon>Hyphomicrobiales</taxon>
        <taxon>Rhizobiaceae</taxon>
        <taxon>Rhizobium/Agrobacterium group</taxon>
        <taxon>Rhizobium</taxon>
    </lineage>
</organism>
<proteinExistence type="predicted"/>
<name>A0A1C3WV80_9HYPH</name>
<evidence type="ECO:0000313" key="3">
    <source>
        <dbReference type="Proteomes" id="UP000199435"/>
    </source>
</evidence>
<protein>
    <submittedName>
        <fullName evidence="2">Pimeloyl-ACP methyl ester carboxylesterase</fullName>
    </submittedName>
</protein>
<dbReference type="Gene3D" id="3.40.50.1820">
    <property type="entry name" value="alpha/beta hydrolase"/>
    <property type="match status" value="1"/>
</dbReference>
<feature type="domain" description="AB hydrolase-1" evidence="1">
    <location>
        <begin position="26"/>
        <end position="254"/>
    </location>
</feature>
<dbReference type="Pfam" id="PF12697">
    <property type="entry name" value="Abhydrolase_6"/>
    <property type="match status" value="1"/>
</dbReference>
<dbReference type="AlphaFoldDB" id="A0A1C3WV80"/>
<dbReference type="PANTHER" id="PTHR43798">
    <property type="entry name" value="MONOACYLGLYCEROL LIPASE"/>
    <property type="match status" value="1"/>
</dbReference>
<dbReference type="SUPFAM" id="SSF53474">
    <property type="entry name" value="alpha/beta-Hydrolases"/>
    <property type="match status" value="1"/>
</dbReference>
<accession>A0A1C3WV80</accession>
<dbReference type="EMBL" id="FMAH01000042">
    <property type="protein sequence ID" value="SCB43937.1"/>
    <property type="molecule type" value="Genomic_DNA"/>
</dbReference>
<dbReference type="InterPro" id="IPR000073">
    <property type="entry name" value="AB_hydrolase_1"/>
</dbReference>
<dbReference type="STRING" id="411945.GA0061102_104210"/>
<dbReference type="PRINTS" id="PR00111">
    <property type="entry name" value="ABHYDROLASE"/>
</dbReference>
<evidence type="ECO:0000259" key="1">
    <source>
        <dbReference type="Pfam" id="PF12697"/>
    </source>
</evidence>
<dbReference type="OrthoDB" id="9785847at2"/>